<comment type="caution">
    <text evidence="1">The sequence shown here is derived from an EMBL/GenBank/DDBJ whole genome shotgun (WGS) entry which is preliminary data.</text>
</comment>
<name>A0A4Z0YQ79_9PEZI</name>
<evidence type="ECO:0000313" key="1">
    <source>
        <dbReference type="EMBL" id="TGJ81591.1"/>
    </source>
</evidence>
<keyword evidence="2" id="KW-1185">Reference proteome</keyword>
<proteinExistence type="predicted"/>
<organism evidence="1 2">
    <name type="scientific">Xylaria hypoxylon</name>
    <dbReference type="NCBI Taxonomy" id="37992"/>
    <lineage>
        <taxon>Eukaryota</taxon>
        <taxon>Fungi</taxon>
        <taxon>Dikarya</taxon>
        <taxon>Ascomycota</taxon>
        <taxon>Pezizomycotina</taxon>
        <taxon>Sordariomycetes</taxon>
        <taxon>Xylariomycetidae</taxon>
        <taxon>Xylariales</taxon>
        <taxon>Xylariaceae</taxon>
        <taxon>Xylaria</taxon>
    </lineage>
</organism>
<evidence type="ECO:0000313" key="2">
    <source>
        <dbReference type="Proteomes" id="UP000297716"/>
    </source>
</evidence>
<dbReference type="Proteomes" id="UP000297716">
    <property type="component" value="Unassembled WGS sequence"/>
</dbReference>
<accession>A0A4Z0YQ79</accession>
<gene>
    <name evidence="1" type="ORF">E0Z10_g7185</name>
</gene>
<dbReference type="AlphaFoldDB" id="A0A4Z0YQ79"/>
<reference evidence="1 2" key="1">
    <citation type="submission" date="2019-03" db="EMBL/GenBank/DDBJ databases">
        <title>Draft genome sequence of Xylaria hypoxylon DSM 108379, a ubiquitous saprotrophic-parasitic fungi on hardwood.</title>
        <authorList>
            <person name="Buettner E."/>
            <person name="Leonhardt S."/>
            <person name="Gebauer A.M."/>
            <person name="Liers C."/>
            <person name="Hofrichter M."/>
            <person name="Kellner H."/>
        </authorList>
    </citation>
    <scope>NUCLEOTIDE SEQUENCE [LARGE SCALE GENOMIC DNA]</scope>
    <source>
        <strain evidence="1 2">DSM 108379</strain>
    </source>
</reference>
<protein>
    <submittedName>
        <fullName evidence="1">Uncharacterized protein</fullName>
    </submittedName>
</protein>
<dbReference type="EMBL" id="SKBN01000161">
    <property type="protein sequence ID" value="TGJ81591.1"/>
    <property type="molecule type" value="Genomic_DNA"/>
</dbReference>
<sequence>MSSVLNEEVGVEITVELGMVKGVFVEREPDGASELPVAVVIMVPELNPVSDANDAVLLGTESAVELVRVNGGFVRGDVLVSDVSNTVPFDTGITAVRVVPGMVVGSTVPTVDAVMVVSMVAVNVLAVTVVGEIVNINVEDEISVLFVLLELNAELVRPGGLLIRVEFATGYGAELDGCTDMAEEPPLALVRVVPEETSETGGVPEEVDDVAVTMDVVNSPLGTEVGLIGPDELVAGNRGVLDDGPVELMPVFVAKLEVRKGETVLVSGAGRFDGVVKALLASDDGPPDSVRPLVVAVELGNGYGPVEEPIMVPDVPVDNGGPVPESNPVLETPGDPGVELLPLTVGELEGVVMASVEKLRPLVRLPLGLTELKLSEETGGAIVDTPEPLLLENPVGPIVAPVELVIENDSVLAVGYDPVPDTDSLELLNGKGTVDEVLEIGRPEENAVTLLVVGALDDDIYPRVVEREALGKDSVIVGDSVPGRVVVPLTPCEVELLGGYRAVCEPFCAEVVACPDGGPFVETLAETDPPLGFVGTPAPPAEPPVVPTVGSEEFVMGKGVTSLAVRELAALVFVDNVAENDPEAGTVKELDTLKEVFAALADESDEFVCGKGVVMLVRLVVGVEELVTGYRVVSLALGLGPGDTRVLVSPIEPLVGLMTGVEEFVNGKGAVSLAPREVRVRFAFVVDDAVVIDSKPKVAEELAALNEFVGLTVRAVEFVDDKGLVPSALREPVVVAGTVVGIEVDAPVLLG</sequence>
<dbReference type="OrthoDB" id="4772848at2759"/>